<evidence type="ECO:0000256" key="3">
    <source>
        <dbReference type="SAM" id="MobiDB-lite"/>
    </source>
</evidence>
<comment type="similarity">
    <text evidence="1">Belongs to the TrbG/VirB9 family.</text>
</comment>
<name>A0A521EHY4_9RHOB</name>
<dbReference type="InterPro" id="IPR010258">
    <property type="entry name" value="Conjugal_tfr_TrbG/VirB9/CagX"/>
</dbReference>
<organism evidence="5 6">
    <name type="scientific">Ruegeria faecimaris</name>
    <dbReference type="NCBI Taxonomy" id="686389"/>
    <lineage>
        <taxon>Bacteria</taxon>
        <taxon>Pseudomonadati</taxon>
        <taxon>Pseudomonadota</taxon>
        <taxon>Alphaproteobacteria</taxon>
        <taxon>Rhodobacterales</taxon>
        <taxon>Roseobacteraceae</taxon>
        <taxon>Ruegeria</taxon>
    </lineage>
</organism>
<dbReference type="OrthoDB" id="7390264at2"/>
<evidence type="ECO:0000256" key="2">
    <source>
        <dbReference type="ARBA" id="ARBA00022729"/>
    </source>
</evidence>
<evidence type="ECO:0000256" key="4">
    <source>
        <dbReference type="SAM" id="SignalP"/>
    </source>
</evidence>
<accession>A0A521EHY4</accession>
<dbReference type="RefSeq" id="WP_142638812.1">
    <property type="nucleotide sequence ID" value="NZ_FXTE01000011.1"/>
</dbReference>
<evidence type="ECO:0000313" key="5">
    <source>
        <dbReference type="EMBL" id="SMO83523.1"/>
    </source>
</evidence>
<dbReference type="EMBL" id="FXTE01000011">
    <property type="protein sequence ID" value="SMO83523.1"/>
    <property type="molecule type" value="Genomic_DNA"/>
</dbReference>
<protein>
    <submittedName>
        <fullName evidence="5">Type IV secretion system protein VirB9</fullName>
    </submittedName>
</protein>
<feature type="compositionally biased region" description="Polar residues" evidence="3">
    <location>
        <begin position="250"/>
        <end position="267"/>
    </location>
</feature>
<dbReference type="Proteomes" id="UP000319555">
    <property type="component" value="Unassembled WGS sequence"/>
</dbReference>
<keyword evidence="2 4" id="KW-0732">Signal</keyword>
<feature type="region of interest" description="Disordered" evidence="3">
    <location>
        <begin position="249"/>
        <end position="273"/>
    </location>
</feature>
<reference evidence="5 6" key="1">
    <citation type="submission" date="2017-05" db="EMBL/GenBank/DDBJ databases">
        <authorList>
            <person name="Varghese N."/>
            <person name="Submissions S."/>
        </authorList>
    </citation>
    <scope>NUCLEOTIDE SEQUENCE [LARGE SCALE GENOMIC DNA]</scope>
    <source>
        <strain evidence="5 6">DSM 28009</strain>
    </source>
</reference>
<proteinExistence type="inferred from homology"/>
<dbReference type="AlphaFoldDB" id="A0A521EHY4"/>
<evidence type="ECO:0000313" key="6">
    <source>
        <dbReference type="Proteomes" id="UP000319555"/>
    </source>
</evidence>
<dbReference type="CDD" id="cd06911">
    <property type="entry name" value="VirB9_CagX_TrbG"/>
    <property type="match status" value="1"/>
</dbReference>
<keyword evidence="6" id="KW-1185">Reference proteome</keyword>
<sequence length="273" mass="30362">MQRTIKTLTTATAAVLALSMPVLAEITPTPDGKNADHRITHFHYVENQVYSIPVGERLITYVHFPQGETVRSIGAGDTESFQITRLQEGRVIAFKPEILNSDSNLTVLTNRGSYNFYLVPAETTAERKRVPFRVTFYNNNKGGTTTTRGKVARSEPKPTGRFVNQNYSRSGKADFAPTAVWDDGVHTYMQIPQDEELPGIFRVLPDGRELMVNTTVKERGIIQVQGLSDLWTLRIEDDSICVRNDGDDYQQASARGQTGRPITSQTVKPGGSK</sequence>
<feature type="signal peptide" evidence="4">
    <location>
        <begin position="1"/>
        <end position="24"/>
    </location>
</feature>
<dbReference type="Pfam" id="PF03524">
    <property type="entry name" value="CagX"/>
    <property type="match status" value="1"/>
</dbReference>
<dbReference type="InterPro" id="IPR033645">
    <property type="entry name" value="VirB9/CagX/TrbG_C"/>
</dbReference>
<dbReference type="Gene3D" id="2.60.40.2500">
    <property type="match status" value="1"/>
</dbReference>
<gene>
    <name evidence="5" type="ORF">SAMN06265380_11172</name>
</gene>
<feature type="chain" id="PRO_5022129015" evidence="4">
    <location>
        <begin position="25"/>
        <end position="273"/>
    </location>
</feature>
<dbReference type="InterPro" id="IPR038161">
    <property type="entry name" value="VirB9/CagX/TrbG_C_sf"/>
</dbReference>
<evidence type="ECO:0000256" key="1">
    <source>
        <dbReference type="ARBA" id="ARBA00006135"/>
    </source>
</evidence>